<sequence>MARRTTRRFFLRTLLILLVLIACAPAPAAAEDDVGAAGEESVCDGADCGRGSCTVRSGWIPGTVSYKCECDPGWTRAIRSIAFSPCNVPKCSFNSSCLDLSLLLPRGIPFSDPCVAVNCGAGTCKKDEGFHYHCECEPGNVNMLNNTKYPCVDANCLMGMHCPALNDPAPPPSSRPPPSASTSPAPPGSLSLESSVQQMVVVSLAMLAQVM</sequence>
<feature type="signal peptide" evidence="2">
    <location>
        <begin position="1"/>
        <end position="30"/>
    </location>
</feature>
<comment type="caution">
    <text evidence="3">The sequence shown here is derived from an EMBL/GenBank/DDBJ whole genome shotgun (WGS) entry which is preliminary data.</text>
</comment>
<dbReference type="PROSITE" id="PS51257">
    <property type="entry name" value="PROKAR_LIPOPROTEIN"/>
    <property type="match status" value="1"/>
</dbReference>
<dbReference type="Proteomes" id="UP000324897">
    <property type="component" value="Unassembled WGS sequence"/>
</dbReference>
<keyword evidence="2" id="KW-0732">Signal</keyword>
<accession>A0A5J9SJL6</accession>
<feature type="chain" id="PRO_5023902346" description="EGF-like domain-containing protein" evidence="2">
    <location>
        <begin position="31"/>
        <end position="211"/>
    </location>
</feature>
<proteinExistence type="predicted"/>
<evidence type="ECO:0000313" key="3">
    <source>
        <dbReference type="EMBL" id="TVT99185.1"/>
    </source>
</evidence>
<keyword evidence="4" id="KW-1185">Reference proteome</keyword>
<gene>
    <name evidence="3" type="ORF">EJB05_55454</name>
</gene>
<evidence type="ECO:0000256" key="1">
    <source>
        <dbReference type="SAM" id="MobiDB-lite"/>
    </source>
</evidence>
<dbReference type="PANTHER" id="PTHR33881:SF19">
    <property type="entry name" value="OS10G0419700 PROTEIN"/>
    <property type="match status" value="1"/>
</dbReference>
<evidence type="ECO:0000256" key="2">
    <source>
        <dbReference type="SAM" id="SignalP"/>
    </source>
</evidence>
<feature type="compositionally biased region" description="Pro residues" evidence="1">
    <location>
        <begin position="168"/>
        <end position="187"/>
    </location>
</feature>
<name>A0A5J9SJL6_9POAL</name>
<dbReference type="PANTHER" id="PTHR33881">
    <property type="entry name" value="NEUROGENIC LOCUS NOTCH-LIKE PROTEIN"/>
    <property type="match status" value="1"/>
</dbReference>
<protein>
    <recommendedName>
        <fullName evidence="5">EGF-like domain-containing protein</fullName>
    </recommendedName>
</protein>
<dbReference type="EMBL" id="RWGY01000747">
    <property type="protein sequence ID" value="TVT99185.1"/>
    <property type="molecule type" value="Genomic_DNA"/>
</dbReference>
<feature type="region of interest" description="Disordered" evidence="1">
    <location>
        <begin position="167"/>
        <end position="192"/>
    </location>
</feature>
<evidence type="ECO:0000313" key="4">
    <source>
        <dbReference type="Proteomes" id="UP000324897"/>
    </source>
</evidence>
<reference evidence="3 4" key="1">
    <citation type="journal article" date="2019" name="Sci. Rep.">
        <title>A high-quality genome of Eragrostis curvula grass provides insights into Poaceae evolution and supports new strategies to enhance forage quality.</title>
        <authorList>
            <person name="Carballo J."/>
            <person name="Santos B.A.C.M."/>
            <person name="Zappacosta D."/>
            <person name="Garbus I."/>
            <person name="Selva J.P."/>
            <person name="Gallo C.A."/>
            <person name="Diaz A."/>
            <person name="Albertini E."/>
            <person name="Caccamo M."/>
            <person name="Echenique V."/>
        </authorList>
    </citation>
    <scope>NUCLEOTIDE SEQUENCE [LARGE SCALE GENOMIC DNA]</scope>
    <source>
        <strain evidence="4">cv. Victoria</strain>
        <tissue evidence="3">Leaf</tissue>
    </source>
</reference>
<organism evidence="3 4">
    <name type="scientific">Eragrostis curvula</name>
    <name type="common">weeping love grass</name>
    <dbReference type="NCBI Taxonomy" id="38414"/>
    <lineage>
        <taxon>Eukaryota</taxon>
        <taxon>Viridiplantae</taxon>
        <taxon>Streptophyta</taxon>
        <taxon>Embryophyta</taxon>
        <taxon>Tracheophyta</taxon>
        <taxon>Spermatophyta</taxon>
        <taxon>Magnoliopsida</taxon>
        <taxon>Liliopsida</taxon>
        <taxon>Poales</taxon>
        <taxon>Poaceae</taxon>
        <taxon>PACMAD clade</taxon>
        <taxon>Chloridoideae</taxon>
        <taxon>Eragrostideae</taxon>
        <taxon>Eragrostidinae</taxon>
        <taxon>Eragrostis</taxon>
    </lineage>
</organism>
<dbReference type="OrthoDB" id="679375at2759"/>
<evidence type="ECO:0008006" key="5">
    <source>
        <dbReference type="Google" id="ProtNLM"/>
    </source>
</evidence>
<dbReference type="PROSITE" id="PS51318">
    <property type="entry name" value="TAT"/>
    <property type="match status" value="1"/>
</dbReference>
<dbReference type="Gramene" id="TVT99185">
    <property type="protein sequence ID" value="TVT99185"/>
    <property type="gene ID" value="EJB05_55454"/>
</dbReference>
<dbReference type="AlphaFoldDB" id="A0A5J9SJL6"/>
<dbReference type="InterPro" id="IPR006311">
    <property type="entry name" value="TAT_signal"/>
</dbReference>